<comment type="caution">
    <text evidence="2">The sequence shown here is derived from an EMBL/GenBank/DDBJ whole genome shotgun (WGS) entry which is preliminary data.</text>
</comment>
<protein>
    <submittedName>
        <fullName evidence="2">Uncharacterized protein</fullName>
    </submittedName>
</protein>
<feature type="compositionally biased region" description="Polar residues" evidence="1">
    <location>
        <begin position="1"/>
        <end position="20"/>
    </location>
</feature>
<accession>X8C7D9</accession>
<organism evidence="2">
    <name type="scientific">Mycobacterium xenopi 4042</name>
    <dbReference type="NCBI Taxonomy" id="1299334"/>
    <lineage>
        <taxon>Bacteria</taxon>
        <taxon>Bacillati</taxon>
        <taxon>Actinomycetota</taxon>
        <taxon>Actinomycetes</taxon>
        <taxon>Mycobacteriales</taxon>
        <taxon>Mycobacteriaceae</taxon>
        <taxon>Mycobacterium</taxon>
    </lineage>
</organism>
<dbReference type="PATRIC" id="fig|1299334.3.peg.3560"/>
<dbReference type="EMBL" id="JAOB01000033">
    <property type="protein sequence ID" value="EUA52262.1"/>
    <property type="molecule type" value="Genomic_DNA"/>
</dbReference>
<reference evidence="2" key="1">
    <citation type="submission" date="2014-01" db="EMBL/GenBank/DDBJ databases">
        <authorList>
            <person name="Brown-Elliot B."/>
            <person name="Wallace R."/>
            <person name="Lenaerts A."/>
            <person name="Ordway D."/>
            <person name="DeGroote M.A."/>
            <person name="Parker T."/>
            <person name="Sizemore C."/>
            <person name="Tallon L.J."/>
            <person name="Sadzewicz L.K."/>
            <person name="Sengamalay N."/>
            <person name="Fraser C.M."/>
            <person name="Hine E."/>
            <person name="Shefchek K.A."/>
            <person name="Das S.P."/>
            <person name="Tettelin H."/>
        </authorList>
    </citation>
    <scope>NUCLEOTIDE SEQUENCE [LARGE SCALE GENOMIC DNA]</scope>
    <source>
        <strain evidence="2">4042</strain>
    </source>
</reference>
<sequence length="40" mass="4279">MYARNQRLNASQEKNTSSNLADVGWAATRTRPDGGELAAG</sequence>
<evidence type="ECO:0000313" key="2">
    <source>
        <dbReference type="EMBL" id="EUA52262.1"/>
    </source>
</evidence>
<feature type="region of interest" description="Disordered" evidence="1">
    <location>
        <begin position="1"/>
        <end position="40"/>
    </location>
</feature>
<evidence type="ECO:0000256" key="1">
    <source>
        <dbReference type="SAM" id="MobiDB-lite"/>
    </source>
</evidence>
<dbReference type="AlphaFoldDB" id="X8C7D9"/>
<gene>
    <name evidence="2" type="ORF">I553_2448</name>
</gene>
<proteinExistence type="predicted"/>
<name>X8C7D9_MYCXE</name>